<dbReference type="Proteomes" id="UP001341245">
    <property type="component" value="Unassembled WGS sequence"/>
</dbReference>
<keyword evidence="6" id="KW-1185">Reference proteome</keyword>
<dbReference type="Pfam" id="PF08621">
    <property type="entry name" value="RPAP1_N"/>
    <property type="match status" value="1"/>
</dbReference>
<feature type="compositionally biased region" description="Basic and acidic residues" evidence="2">
    <location>
        <begin position="165"/>
        <end position="182"/>
    </location>
</feature>
<feature type="domain" description="RPAP1 C-terminal" evidence="3">
    <location>
        <begin position="296"/>
        <end position="363"/>
    </location>
</feature>
<sequence length="444" mass="48920">MTLRGQHFSIDDFDAQNSPEVASAPQVFNPFNFVADVQERKPTAAPTPPQPPAFKNSPSGFPAHRKRNVQSKFKKSRQQDAEPVAPTPQPQSNVLDDDDDDFMTTERRRIDEENRQRIAEMSPEEIEEERRELLSSLDPSLIQRLLARATIEEGGSNEDFPGLQEKVDETKQEVKIKPDVAKPRKSVKFAEVEDDSADAKVGHATRSANETSTKQHKHDDPGHEAAAEVALPTDSSIHFPRPPQPPSLDPSDPNFLEDLHEKYFPDLPADPEKLEWMTSTPSNAYSASQTSLDPKDIRFAFTGALIPPSLAAEIPVTLGLHHHGDAPDAAGYTIPELAMLARSSVPAQRCVAFQTLGRILYRLGKGEFGDPGEEGQNTVGAEDTLGELARGLWFEVKKESVLEICLAESEGRGAAGGRHMGAKAYATEAVWLWQQGGGRRWKAE</sequence>
<dbReference type="InterPro" id="IPR013930">
    <property type="entry name" value="RPAP1_N"/>
</dbReference>
<organism evidence="5 6">
    <name type="scientific">Aureobasidium pullulans</name>
    <name type="common">Black yeast</name>
    <name type="synonym">Pullularia pullulans</name>
    <dbReference type="NCBI Taxonomy" id="5580"/>
    <lineage>
        <taxon>Eukaryota</taxon>
        <taxon>Fungi</taxon>
        <taxon>Dikarya</taxon>
        <taxon>Ascomycota</taxon>
        <taxon>Pezizomycotina</taxon>
        <taxon>Dothideomycetes</taxon>
        <taxon>Dothideomycetidae</taxon>
        <taxon>Dothideales</taxon>
        <taxon>Saccotheciaceae</taxon>
        <taxon>Aureobasidium</taxon>
    </lineage>
</organism>
<feature type="region of interest" description="Disordered" evidence="2">
    <location>
        <begin position="1"/>
        <end position="132"/>
    </location>
</feature>
<feature type="region of interest" description="Disordered" evidence="2">
    <location>
        <begin position="151"/>
        <end position="225"/>
    </location>
</feature>
<dbReference type="InterPro" id="IPR013929">
    <property type="entry name" value="RPAP1_C"/>
</dbReference>
<dbReference type="PANTHER" id="PTHR21483">
    <property type="entry name" value="RNA POLYMERASE II-ASSOCIATED PROTEIN 1"/>
    <property type="match status" value="1"/>
</dbReference>
<feature type="domain" description="RPAP1 N-terminal" evidence="4">
    <location>
        <begin position="108"/>
        <end position="152"/>
    </location>
</feature>
<dbReference type="InterPro" id="IPR039913">
    <property type="entry name" value="RPAP1/Rba50"/>
</dbReference>
<evidence type="ECO:0008006" key="7">
    <source>
        <dbReference type="Google" id="ProtNLM"/>
    </source>
</evidence>
<comment type="caution">
    <text evidence="5">The sequence shown here is derived from an EMBL/GenBank/DDBJ whole genome shotgun (WGS) entry which is preliminary data.</text>
</comment>
<protein>
    <recommendedName>
        <fullName evidence="7">RPAP1-like protein</fullName>
    </recommendedName>
</protein>
<proteinExistence type="inferred from homology"/>
<evidence type="ECO:0000256" key="1">
    <source>
        <dbReference type="ARBA" id="ARBA00009953"/>
    </source>
</evidence>
<gene>
    <name evidence="5" type="ORF">QM012_007133</name>
</gene>
<reference evidence="5 6" key="1">
    <citation type="submission" date="2023-11" db="EMBL/GenBank/DDBJ databases">
        <title>Draft genome sequence and annotation of the polyextremotolerant black yeast-like fungus Aureobasidium pullulans NRRL 62042.</title>
        <authorList>
            <person name="Dielentheis-Frenken M.R.E."/>
            <person name="Wibberg D."/>
            <person name="Blank L.M."/>
            <person name="Tiso T."/>
        </authorList>
    </citation>
    <scope>NUCLEOTIDE SEQUENCE [LARGE SCALE GENOMIC DNA]</scope>
    <source>
        <strain evidence="5 6">NRRL 62042</strain>
    </source>
</reference>
<evidence type="ECO:0000256" key="2">
    <source>
        <dbReference type="SAM" id="MobiDB-lite"/>
    </source>
</evidence>
<comment type="similarity">
    <text evidence="1">Belongs to the RPAP1 family.</text>
</comment>
<feature type="compositionally biased region" description="Basic residues" evidence="2">
    <location>
        <begin position="63"/>
        <end position="76"/>
    </location>
</feature>
<name>A0ABR0TM24_AURPU</name>
<dbReference type="Pfam" id="PF08620">
    <property type="entry name" value="RPAP1_C"/>
    <property type="match status" value="1"/>
</dbReference>
<accession>A0ABR0TM24</accession>
<dbReference type="PANTHER" id="PTHR21483:SF18">
    <property type="entry name" value="RNA POLYMERASE II-ASSOCIATED PROTEIN 1"/>
    <property type="match status" value="1"/>
</dbReference>
<dbReference type="EMBL" id="JASGXD010000005">
    <property type="protein sequence ID" value="KAK6005491.1"/>
    <property type="molecule type" value="Genomic_DNA"/>
</dbReference>
<evidence type="ECO:0000259" key="3">
    <source>
        <dbReference type="Pfam" id="PF08620"/>
    </source>
</evidence>
<evidence type="ECO:0000259" key="4">
    <source>
        <dbReference type="Pfam" id="PF08621"/>
    </source>
</evidence>
<feature type="compositionally biased region" description="Basic and acidic residues" evidence="2">
    <location>
        <begin position="104"/>
        <end position="118"/>
    </location>
</feature>
<evidence type="ECO:0000313" key="6">
    <source>
        <dbReference type="Proteomes" id="UP001341245"/>
    </source>
</evidence>
<evidence type="ECO:0000313" key="5">
    <source>
        <dbReference type="EMBL" id="KAK6005491.1"/>
    </source>
</evidence>